<evidence type="ECO:0000313" key="5">
    <source>
        <dbReference type="EMBL" id="UXZ05092.1"/>
    </source>
</evidence>
<proteinExistence type="inferred from homology"/>
<gene>
    <name evidence="5" type="primary">tsaB</name>
    <name evidence="5" type="ORF">LU297_01145</name>
</gene>
<name>A0ABY6F4S2_9GAMM</name>
<dbReference type="InterPro" id="IPR000905">
    <property type="entry name" value="Gcp-like_dom"/>
</dbReference>
<dbReference type="InterPro" id="IPR043129">
    <property type="entry name" value="ATPase_NBD"/>
</dbReference>
<feature type="domain" description="Gcp-like" evidence="4">
    <location>
        <begin position="35"/>
        <end position="155"/>
    </location>
</feature>
<dbReference type="Pfam" id="PF00814">
    <property type="entry name" value="TsaD"/>
    <property type="match status" value="1"/>
</dbReference>
<dbReference type="SUPFAM" id="SSF53067">
    <property type="entry name" value="Actin-like ATPase domain"/>
    <property type="match status" value="2"/>
</dbReference>
<evidence type="ECO:0000256" key="1">
    <source>
        <dbReference type="ARBA" id="ARBA00010493"/>
    </source>
</evidence>
<dbReference type="GO" id="GO:0061711">
    <property type="term" value="F:tRNA N(6)-L-threonylcarbamoyladenine synthase activity"/>
    <property type="evidence" value="ECO:0007669"/>
    <property type="project" value="UniProtKB-EC"/>
</dbReference>
<comment type="similarity">
    <text evidence="1">Belongs to the KAE1 / TsaD family. TsaB subfamily.</text>
</comment>
<organism evidence="5 6">
    <name type="scientific">Moraxella nasicaprae</name>
    <dbReference type="NCBI Taxonomy" id="2904122"/>
    <lineage>
        <taxon>Bacteria</taxon>
        <taxon>Pseudomonadati</taxon>
        <taxon>Pseudomonadota</taxon>
        <taxon>Gammaproteobacteria</taxon>
        <taxon>Moraxellales</taxon>
        <taxon>Moraxellaceae</taxon>
        <taxon>Moraxella</taxon>
    </lineage>
</organism>
<keyword evidence="5" id="KW-0012">Acyltransferase</keyword>
<keyword evidence="5" id="KW-0808">Transferase</keyword>
<evidence type="ECO:0000313" key="6">
    <source>
        <dbReference type="Proteomes" id="UP001063782"/>
    </source>
</evidence>
<evidence type="ECO:0000256" key="2">
    <source>
        <dbReference type="ARBA" id="ARBA00019012"/>
    </source>
</evidence>
<dbReference type="Gene3D" id="3.30.420.40">
    <property type="match status" value="2"/>
</dbReference>
<dbReference type="EMBL" id="CP089977">
    <property type="protein sequence ID" value="UXZ05092.1"/>
    <property type="molecule type" value="Genomic_DNA"/>
</dbReference>
<protein>
    <recommendedName>
        <fullName evidence="2">tRNA threonylcarbamoyladenosine biosynthesis protein TsaB</fullName>
    </recommendedName>
    <alternativeName>
        <fullName evidence="3">t(6)A37 threonylcarbamoyladenosine biosynthesis protein TsaB</fullName>
    </alternativeName>
</protein>
<accession>A0ABY6F4S2</accession>
<dbReference type="InterPro" id="IPR022496">
    <property type="entry name" value="T6A_TsaB"/>
</dbReference>
<keyword evidence="6" id="KW-1185">Reference proteome</keyword>
<sequence length="222" mass="24060">MAILLALDTVFEQCSVALLNNDGVIGETTILGNRGQTETILPIIDNLLSQHQMTLDDVDVLAFNRGPGAFSGIRINTAVVQALSFALDLPCVRVSSLKTLANTFVMQNSISDNAVIASCIDARQNEVYACFYQIENDKLTQIGDEALLPYDNEIKADFIIGNGGQFIKTDGQLIDLNPTACDIGKMAYAEYLTNGGVTAQNALPVYLRHNAWKTLAEQGKSK</sequence>
<dbReference type="Proteomes" id="UP001063782">
    <property type="component" value="Chromosome"/>
</dbReference>
<dbReference type="NCBIfam" id="TIGR03725">
    <property type="entry name" value="T6A_YeaZ"/>
    <property type="match status" value="1"/>
</dbReference>
<reference evidence="5" key="1">
    <citation type="submission" date="2021-12" db="EMBL/GenBank/DDBJ databases">
        <title>taxonomy of Moraxella sp. ZY201224.</title>
        <authorList>
            <person name="Li F."/>
        </authorList>
    </citation>
    <scope>NUCLEOTIDE SEQUENCE</scope>
    <source>
        <strain evidence="5">ZY201224</strain>
    </source>
</reference>
<dbReference type="PANTHER" id="PTHR11735">
    <property type="entry name" value="TRNA N6-ADENOSINE THREONYLCARBAMOYLTRANSFERASE"/>
    <property type="match status" value="1"/>
</dbReference>
<evidence type="ECO:0000259" key="4">
    <source>
        <dbReference type="Pfam" id="PF00814"/>
    </source>
</evidence>
<dbReference type="RefSeq" id="WP_263076592.1">
    <property type="nucleotide sequence ID" value="NZ_CP089977.1"/>
</dbReference>
<dbReference type="PANTHER" id="PTHR11735:SF11">
    <property type="entry name" value="TRNA THREONYLCARBAMOYLADENOSINE BIOSYNTHESIS PROTEIN TSAB"/>
    <property type="match status" value="1"/>
</dbReference>
<evidence type="ECO:0000256" key="3">
    <source>
        <dbReference type="ARBA" id="ARBA00032446"/>
    </source>
</evidence>
<dbReference type="CDD" id="cd24032">
    <property type="entry name" value="ASKHA_NBD_TsaB"/>
    <property type="match status" value="1"/>
</dbReference>